<comment type="subcellular location">
    <subcellularLocation>
        <location evidence="1">Endomembrane system</location>
        <topology evidence="1">Multi-pass membrane protein</topology>
    </subcellularLocation>
</comment>
<evidence type="ECO:0000256" key="5">
    <source>
        <dbReference type="ARBA" id="ARBA00022989"/>
    </source>
</evidence>
<dbReference type="Pfam" id="PF03552">
    <property type="entry name" value="Cellulose_synt"/>
    <property type="match status" value="2"/>
</dbReference>
<reference evidence="12 13" key="1">
    <citation type="journal article" date="2020" name="Mol. Biol. Evol.">
        <title>Distinct Expression and Methylation Patterns for Genes with Different Fates following a Single Whole-Genome Duplication in Flowering Plants.</title>
        <authorList>
            <person name="Shi T."/>
            <person name="Rahmani R.S."/>
            <person name="Gugger P.F."/>
            <person name="Wang M."/>
            <person name="Li H."/>
            <person name="Zhang Y."/>
            <person name="Li Z."/>
            <person name="Wang Q."/>
            <person name="Van de Peer Y."/>
            <person name="Marchal K."/>
            <person name="Chen J."/>
        </authorList>
    </citation>
    <scope>NUCLEOTIDE SEQUENCE [LARGE SCALE GENOMIC DNA]</scope>
    <source>
        <tissue evidence="12">Leaf</tissue>
    </source>
</reference>
<keyword evidence="2" id="KW-0328">Glycosyltransferase</keyword>
<evidence type="ECO:0000256" key="6">
    <source>
        <dbReference type="ARBA" id="ARBA00023136"/>
    </source>
</evidence>
<evidence type="ECO:0000313" key="13">
    <source>
        <dbReference type="Proteomes" id="UP000607653"/>
    </source>
</evidence>
<dbReference type="InterPro" id="IPR005150">
    <property type="entry name" value="Cellulose_synth"/>
</dbReference>
<feature type="transmembrane region" description="Helical" evidence="11">
    <location>
        <begin position="605"/>
        <end position="622"/>
    </location>
</feature>
<feature type="transmembrane region" description="Helical" evidence="11">
    <location>
        <begin position="525"/>
        <end position="544"/>
    </location>
</feature>
<feature type="active site" evidence="8">
    <location>
        <position position="194"/>
    </location>
</feature>
<feature type="binding site" evidence="10">
    <location>
        <position position="290"/>
    </location>
    <ligand>
        <name>Mn(2+)</name>
        <dbReference type="ChEBI" id="CHEBI:29035"/>
    </ligand>
</feature>
<feature type="binding site" evidence="9">
    <location>
        <position position="165"/>
    </location>
    <ligand>
        <name>UDP-alpha-D-glucose</name>
        <dbReference type="ChEBI" id="CHEBI:58885"/>
    </ligand>
</feature>
<comment type="caution">
    <text evidence="12">The sequence shown here is derived from an EMBL/GenBank/DDBJ whole genome shotgun (WGS) entry which is preliminary data.</text>
</comment>
<dbReference type="Gene3D" id="3.90.550.10">
    <property type="entry name" value="Spore Coat Polysaccharide Biosynthesis Protein SpsA, Chain A"/>
    <property type="match status" value="1"/>
</dbReference>
<dbReference type="GO" id="GO:0071555">
    <property type="term" value="P:cell wall organization"/>
    <property type="evidence" value="ECO:0007669"/>
    <property type="project" value="UniProtKB-KW"/>
</dbReference>
<proteinExistence type="predicted"/>
<feature type="transmembrane region" description="Helical" evidence="11">
    <location>
        <begin position="564"/>
        <end position="584"/>
    </location>
</feature>
<keyword evidence="13" id="KW-1185">Reference proteome</keyword>
<evidence type="ECO:0000256" key="1">
    <source>
        <dbReference type="ARBA" id="ARBA00004127"/>
    </source>
</evidence>
<feature type="transmembrane region" description="Helical" evidence="11">
    <location>
        <begin position="721"/>
        <end position="739"/>
    </location>
</feature>
<dbReference type="InterPro" id="IPR029044">
    <property type="entry name" value="Nucleotide-diphossugar_trans"/>
</dbReference>
<feature type="binding site" evidence="9">
    <location>
        <position position="194"/>
    </location>
    <ligand>
        <name>UDP-alpha-D-glucose</name>
        <dbReference type="ChEBI" id="CHEBI:58885"/>
    </ligand>
</feature>
<evidence type="ECO:0000256" key="9">
    <source>
        <dbReference type="PIRSR" id="PIRSR605150-2"/>
    </source>
</evidence>
<keyword evidence="7" id="KW-0961">Cell wall biogenesis/degradation</keyword>
<evidence type="ECO:0000256" key="8">
    <source>
        <dbReference type="PIRSR" id="PIRSR605150-1"/>
    </source>
</evidence>
<protein>
    <recommendedName>
        <fullName evidence="14">Cellulose synthase-like protein E6</fullName>
    </recommendedName>
</protein>
<keyword evidence="3" id="KW-0808">Transferase</keyword>
<feature type="transmembrane region" description="Helical" evidence="11">
    <location>
        <begin position="687"/>
        <end position="709"/>
    </location>
</feature>
<dbReference type="PANTHER" id="PTHR13301">
    <property type="entry name" value="X-BOX TRANSCRIPTION FACTOR-RELATED"/>
    <property type="match status" value="1"/>
</dbReference>
<feature type="transmembrane region" description="Helical" evidence="11">
    <location>
        <begin position="84"/>
        <end position="104"/>
    </location>
</feature>
<dbReference type="GO" id="GO:0016020">
    <property type="term" value="C:membrane"/>
    <property type="evidence" value="ECO:0007669"/>
    <property type="project" value="InterPro"/>
</dbReference>
<dbReference type="AlphaFoldDB" id="A0A822ZL66"/>
<dbReference type="GO" id="GO:0030244">
    <property type="term" value="P:cellulose biosynthetic process"/>
    <property type="evidence" value="ECO:0007669"/>
    <property type="project" value="InterPro"/>
</dbReference>
<name>A0A822ZL66_NELNU</name>
<evidence type="ECO:0000256" key="4">
    <source>
        <dbReference type="ARBA" id="ARBA00022692"/>
    </source>
</evidence>
<evidence type="ECO:0008006" key="14">
    <source>
        <dbReference type="Google" id="ProtNLM"/>
    </source>
</evidence>
<evidence type="ECO:0000256" key="11">
    <source>
        <dbReference type="SAM" id="Phobius"/>
    </source>
</evidence>
<feature type="active site" evidence="8">
    <location>
        <position position="453"/>
    </location>
</feature>
<evidence type="ECO:0000313" key="12">
    <source>
        <dbReference type="EMBL" id="DAD43716.1"/>
    </source>
</evidence>
<gene>
    <name evidence="12" type="ORF">HUJ06_001946</name>
</gene>
<evidence type="ECO:0000256" key="10">
    <source>
        <dbReference type="PIRSR" id="PIRSR605150-3"/>
    </source>
</evidence>
<keyword evidence="6 11" id="KW-0472">Membrane</keyword>
<sequence length="740" mass="83760">MILWEAHRSELLTHSFPPRAIRGTNFASVARGMDDEVLQESCRVPINNSSLPTTTTSRGRKMAATITDRLFTTRIASGRLLYKLYFIAFIAGIFSLCYYRLTHIPSDHPILWLLVSLAEFWFAATWVFQQGFRWAPTFHVTYPDRLPSNLPPVDLFVCTADPDREPPMLVADTLLSLMAYDYDANKLAFYLSDDGGSELTFHAIYQASLFAKHWLPFCRKYKVEPPAPQAYFSAENMDVGGGCQSFRRDYDLVKVLLQGNGKDVDVEGKPMPTLVYVSREKRSGHPHHYKAGALNALNRVSSLMSNAPLILNVDCDMHSNNSQALRDAVCFFLDPKEGHRIGYVQFPQSFNGVTKNDLYANGVKRIYEIEFFGTNAHNGPMYAGTGSVHRRESLNGRKFDPNFPIKLEDKSVKGSKNWTELEEKAKELIRCDYEMGKPWGKEMGVMYGCAVEDVFSGLVFHSRGWQSVFCSPERKAYLGLAPVNTNDTLIQHKRWSTGSLEIFLSDYCPWTHGVGRLKLGQIMCYSFYTLWALWCLPMLCYALIPPLAMANGISLFPQVTDPWFKVFASLGIASHIFSLGELMWAKGTIKMWWNETRMWMMKGSSSYLFSVIVIILKSVGISETGFEITSKVINQEALKRYNQEIMEFAVPSPMFIPTTTLSLLNLYCLLQTTPKILEVGLGGLDHLALQLIISGYISIISMPLYEALFLRKDKGRMPTSVTTYSITLAFLVFYLSSFVM</sequence>
<feature type="binding site" evidence="10">
    <location>
        <position position="314"/>
    </location>
    <ligand>
        <name>Mn(2+)</name>
        <dbReference type="ChEBI" id="CHEBI:29035"/>
    </ligand>
</feature>
<organism evidence="12 13">
    <name type="scientific">Nelumbo nucifera</name>
    <name type="common">Sacred lotus</name>
    <dbReference type="NCBI Taxonomy" id="4432"/>
    <lineage>
        <taxon>Eukaryota</taxon>
        <taxon>Viridiplantae</taxon>
        <taxon>Streptophyta</taxon>
        <taxon>Embryophyta</taxon>
        <taxon>Tracheophyta</taxon>
        <taxon>Spermatophyta</taxon>
        <taxon>Magnoliopsida</taxon>
        <taxon>Proteales</taxon>
        <taxon>Nelumbonaceae</taxon>
        <taxon>Nelumbo</taxon>
    </lineage>
</organism>
<evidence type="ECO:0000256" key="2">
    <source>
        <dbReference type="ARBA" id="ARBA00022676"/>
    </source>
</evidence>
<dbReference type="EMBL" id="DUZY01000006">
    <property type="protein sequence ID" value="DAD43716.1"/>
    <property type="molecule type" value="Genomic_DNA"/>
</dbReference>
<keyword evidence="4 11" id="KW-0812">Transmembrane</keyword>
<keyword evidence="5 11" id="KW-1133">Transmembrane helix</keyword>
<dbReference type="SUPFAM" id="SSF53448">
    <property type="entry name" value="Nucleotide-diphospho-sugar transferases"/>
    <property type="match status" value="1"/>
</dbReference>
<dbReference type="Proteomes" id="UP000607653">
    <property type="component" value="Unassembled WGS sequence"/>
</dbReference>
<evidence type="ECO:0000256" key="3">
    <source>
        <dbReference type="ARBA" id="ARBA00022679"/>
    </source>
</evidence>
<dbReference type="GO" id="GO:0012505">
    <property type="term" value="C:endomembrane system"/>
    <property type="evidence" value="ECO:0007669"/>
    <property type="project" value="UniProtKB-SubCell"/>
</dbReference>
<evidence type="ECO:0000256" key="7">
    <source>
        <dbReference type="ARBA" id="ARBA00023316"/>
    </source>
</evidence>
<accession>A0A822ZL66</accession>
<dbReference type="GO" id="GO:0016760">
    <property type="term" value="F:cellulose synthase (UDP-forming) activity"/>
    <property type="evidence" value="ECO:0007669"/>
    <property type="project" value="InterPro"/>
</dbReference>
<feature type="transmembrane region" description="Helical" evidence="11">
    <location>
        <begin position="110"/>
        <end position="128"/>
    </location>
</feature>